<evidence type="ECO:0000259" key="8">
    <source>
        <dbReference type="Pfam" id="PF00370"/>
    </source>
</evidence>
<dbReference type="OrthoDB" id="1728974at2759"/>
<dbReference type="EC" id="2.7.1.17" evidence="6"/>
<evidence type="ECO:0000256" key="4">
    <source>
        <dbReference type="ARBA" id="ARBA00022777"/>
    </source>
</evidence>
<comment type="caution">
    <text evidence="10">The sequence shown here is derived from an EMBL/GenBank/DDBJ whole genome shotgun (WGS) entry which is preliminary data.</text>
</comment>
<accession>A0A9P6IXI8</accession>
<evidence type="ECO:0000259" key="9">
    <source>
        <dbReference type="Pfam" id="PF02782"/>
    </source>
</evidence>
<dbReference type="CDD" id="cd07776">
    <property type="entry name" value="ASKHA_NBD_FGGY_SpXK-like"/>
    <property type="match status" value="1"/>
</dbReference>
<protein>
    <recommendedName>
        <fullName evidence="6">Xylulose kinase</fullName>
        <ecNumber evidence="6">2.7.1.17</ecNumber>
    </recommendedName>
</protein>
<dbReference type="Pfam" id="PF02782">
    <property type="entry name" value="FGGY_C"/>
    <property type="match status" value="1"/>
</dbReference>
<dbReference type="InterPro" id="IPR018484">
    <property type="entry name" value="FGGY_N"/>
</dbReference>
<dbReference type="SUPFAM" id="SSF53067">
    <property type="entry name" value="Actin-like ATPase domain"/>
    <property type="match status" value="2"/>
</dbReference>
<dbReference type="AlphaFoldDB" id="A0A9P6IXI8"/>
<feature type="compositionally biased region" description="Basic and acidic residues" evidence="7">
    <location>
        <begin position="10"/>
        <end position="25"/>
    </location>
</feature>
<dbReference type="GO" id="GO:0005524">
    <property type="term" value="F:ATP binding"/>
    <property type="evidence" value="ECO:0007669"/>
    <property type="project" value="UniProtKB-UniRule"/>
</dbReference>
<dbReference type="GO" id="GO:0005829">
    <property type="term" value="C:cytosol"/>
    <property type="evidence" value="ECO:0007669"/>
    <property type="project" value="TreeGrafter"/>
</dbReference>
<keyword evidence="11" id="KW-1185">Reference proteome</keyword>
<evidence type="ECO:0000256" key="5">
    <source>
        <dbReference type="ARBA" id="ARBA00048885"/>
    </source>
</evidence>
<dbReference type="InterPro" id="IPR018485">
    <property type="entry name" value="FGGY_C"/>
</dbReference>
<feature type="region of interest" description="Disordered" evidence="7">
    <location>
        <begin position="496"/>
        <end position="516"/>
    </location>
</feature>
<dbReference type="InterPro" id="IPR043129">
    <property type="entry name" value="ATPase_NBD"/>
</dbReference>
<comment type="function">
    <text evidence="6">Highly specific D-xylulose kinase which participates in the catabolism of xylose. Xylose is a major component of hemicelluloses such as xylan. Most fungi utilize D-xylose via three enzymatic reactions, xylose reductase (XR), xylitol dehydrogenase (XDH), and xylulokinase, to form xylulose 5-phosphate, which enters pentose phosphate pathway.</text>
</comment>
<keyword evidence="6" id="KW-0547">Nucleotide-binding</keyword>
<dbReference type="Proteomes" id="UP000738359">
    <property type="component" value="Unassembled WGS sequence"/>
</dbReference>
<evidence type="ECO:0000313" key="11">
    <source>
        <dbReference type="Proteomes" id="UP000738359"/>
    </source>
</evidence>
<evidence type="ECO:0000256" key="1">
    <source>
        <dbReference type="ARBA" id="ARBA00009156"/>
    </source>
</evidence>
<dbReference type="InterPro" id="IPR042024">
    <property type="entry name" value="D-XK_euk"/>
</dbReference>
<name>A0A9P6IXI8_MORAP</name>
<feature type="domain" description="Carbohydrate kinase FGGY C-terminal" evidence="9">
    <location>
        <begin position="521"/>
        <end position="603"/>
    </location>
</feature>
<feature type="region of interest" description="Disordered" evidence="7">
    <location>
        <begin position="1"/>
        <end position="31"/>
    </location>
</feature>
<dbReference type="GO" id="GO:0005997">
    <property type="term" value="P:xylulose metabolic process"/>
    <property type="evidence" value="ECO:0007669"/>
    <property type="project" value="TreeGrafter"/>
</dbReference>
<dbReference type="PANTHER" id="PTHR10196">
    <property type="entry name" value="SUGAR KINASE"/>
    <property type="match status" value="1"/>
</dbReference>
<comment type="similarity">
    <text evidence="1 6">Belongs to the FGGY kinase family.</text>
</comment>
<feature type="compositionally biased region" description="Polar residues" evidence="7">
    <location>
        <begin position="496"/>
        <end position="506"/>
    </location>
</feature>
<keyword evidence="6" id="KW-0067">ATP-binding</keyword>
<keyword evidence="3 6" id="KW-0808">Transferase</keyword>
<evidence type="ECO:0000256" key="6">
    <source>
        <dbReference type="RuleBase" id="RU367058"/>
    </source>
</evidence>
<dbReference type="Gene3D" id="3.30.420.40">
    <property type="match status" value="2"/>
</dbReference>
<evidence type="ECO:0000256" key="2">
    <source>
        <dbReference type="ARBA" id="ARBA00022629"/>
    </source>
</evidence>
<keyword evidence="2 6" id="KW-0859">Xylose metabolism</keyword>
<evidence type="ECO:0000313" key="10">
    <source>
        <dbReference type="EMBL" id="KAF9951684.1"/>
    </source>
</evidence>
<evidence type="ECO:0000256" key="3">
    <source>
        <dbReference type="ARBA" id="ARBA00022679"/>
    </source>
</evidence>
<keyword evidence="6" id="KW-0119">Carbohydrate metabolism</keyword>
<dbReference type="PANTHER" id="PTHR10196:SF57">
    <property type="entry name" value="XYLULOSE KINASE"/>
    <property type="match status" value="1"/>
</dbReference>
<dbReference type="GO" id="GO:0042732">
    <property type="term" value="P:D-xylose metabolic process"/>
    <property type="evidence" value="ECO:0007669"/>
    <property type="project" value="UniProtKB-UniRule"/>
</dbReference>
<gene>
    <name evidence="10" type="ORF">BGZ70_000890</name>
</gene>
<evidence type="ECO:0000256" key="7">
    <source>
        <dbReference type="SAM" id="MobiDB-lite"/>
    </source>
</evidence>
<feature type="domain" description="Carbohydrate kinase FGGY N-terminal" evidence="8">
    <location>
        <begin position="220"/>
        <end position="299"/>
    </location>
</feature>
<dbReference type="EMBL" id="JAAAHY010001185">
    <property type="protein sequence ID" value="KAF9951684.1"/>
    <property type="molecule type" value="Genomic_DNA"/>
</dbReference>
<reference evidence="10" key="1">
    <citation type="journal article" date="2020" name="Fungal Divers.">
        <title>Resolving the Mortierellaceae phylogeny through synthesis of multi-gene phylogenetics and phylogenomics.</title>
        <authorList>
            <person name="Vandepol N."/>
            <person name="Liber J."/>
            <person name="Desiro A."/>
            <person name="Na H."/>
            <person name="Kennedy M."/>
            <person name="Barry K."/>
            <person name="Grigoriev I.V."/>
            <person name="Miller A.N."/>
            <person name="O'Donnell K."/>
            <person name="Stajich J.E."/>
            <person name="Bonito G."/>
        </authorList>
    </citation>
    <scope>NUCLEOTIDE SEQUENCE</scope>
    <source>
        <strain evidence="10">CK1249</strain>
    </source>
</reference>
<sequence>MGTPSCNNTRQEEVSRQERRHERSTDAPSPLFLGLDLSTQQLKAIALKSDEESNGQSALKVHSSFAVHFDSDLPHYHTQGGVTVQSHADNATDLDDRGVVTTPVLMWVEALQLLFDKMRHSGFPFDRVRAISGAAQQHGSVYWSHQAQDAFQQLRSSGGSPLATLFKDAFTLYQSPIWQDTSTTSQCQELEEFLGALNEKDEKDACAATKTAVRLRGTCRLAERTGSRAYERYTGSQILKIVQRQPEVYEATERISLVSSFLATLLLAKYAAIDVADGSGMNLLDIERKAWDAQLTEFISQGGANPHHRQGRENGGSTLVEKLGKVDASGKENQGRLSRWFVDRYGFSADVNIVSFTGDNPATVMAMKAQPGDAIVSLGTSDTLLLYTDNHGSAALKQDDSPDQADATLSIGYLCHPVDPHGYLMLYCAKNGSLAREKVRDLYADGDWAVFDQHLQNGMQLDTDLVIGDTTSAVGFYFFDREIWPPVQGVSRFQGGQSVDEFSTHGSTKDKDESRNRMNSLAICESQFLAMRLRSSQVGPETTSSSVSLSPPGISRILATGGASSNKTLLQLLSNVFGVPVVSMSSENQQGAGSAAWGAARKAFLYGQGQSSGESKYDTKMAIGEKESQHEGKGQGVEEKALMPDLTQTRRYVHRIPEFLRLEALLLQGGKMDELGNQ</sequence>
<keyword evidence="4 6" id="KW-0418">Kinase</keyword>
<organism evidence="10 11">
    <name type="scientific">Mortierella alpina</name>
    <name type="common">Oleaginous fungus</name>
    <name type="synonym">Mortierella renispora</name>
    <dbReference type="NCBI Taxonomy" id="64518"/>
    <lineage>
        <taxon>Eukaryota</taxon>
        <taxon>Fungi</taxon>
        <taxon>Fungi incertae sedis</taxon>
        <taxon>Mucoromycota</taxon>
        <taxon>Mortierellomycotina</taxon>
        <taxon>Mortierellomycetes</taxon>
        <taxon>Mortierellales</taxon>
        <taxon>Mortierellaceae</taxon>
        <taxon>Mortierella</taxon>
    </lineage>
</organism>
<comment type="catalytic activity">
    <reaction evidence="5 6">
        <text>D-xylulose + ATP = D-xylulose 5-phosphate + ADP + H(+)</text>
        <dbReference type="Rhea" id="RHEA:10964"/>
        <dbReference type="ChEBI" id="CHEBI:15378"/>
        <dbReference type="ChEBI" id="CHEBI:17140"/>
        <dbReference type="ChEBI" id="CHEBI:30616"/>
        <dbReference type="ChEBI" id="CHEBI:57737"/>
        <dbReference type="ChEBI" id="CHEBI:456216"/>
        <dbReference type="EC" id="2.7.1.17"/>
    </reaction>
</comment>
<dbReference type="GO" id="GO:0004856">
    <property type="term" value="F:D-xylulokinase activity"/>
    <property type="evidence" value="ECO:0007669"/>
    <property type="project" value="UniProtKB-UniRule"/>
</dbReference>
<proteinExistence type="inferred from homology"/>
<feature type="compositionally biased region" description="Basic and acidic residues" evidence="7">
    <location>
        <begin position="507"/>
        <end position="516"/>
    </location>
</feature>
<dbReference type="Pfam" id="PF00370">
    <property type="entry name" value="FGGY_N"/>
    <property type="match status" value="1"/>
</dbReference>